<evidence type="ECO:0000256" key="3">
    <source>
        <dbReference type="ARBA" id="ARBA00023002"/>
    </source>
</evidence>
<comment type="similarity">
    <text evidence="1 4">Belongs to the short-chain dehydrogenases/reductases (SDR) family.</text>
</comment>
<dbReference type="PANTHER" id="PTHR43963">
    <property type="entry name" value="CARBONYL REDUCTASE 1-RELATED"/>
    <property type="match status" value="1"/>
</dbReference>
<protein>
    <submittedName>
        <fullName evidence="5">Carbonyl reductase [NADPH] 1</fullName>
    </submittedName>
</protein>
<organism evidence="5 6">
    <name type="scientific">Smittium mucronatum</name>
    <dbReference type="NCBI Taxonomy" id="133383"/>
    <lineage>
        <taxon>Eukaryota</taxon>
        <taxon>Fungi</taxon>
        <taxon>Fungi incertae sedis</taxon>
        <taxon>Zoopagomycota</taxon>
        <taxon>Kickxellomycotina</taxon>
        <taxon>Harpellomycetes</taxon>
        <taxon>Harpellales</taxon>
        <taxon>Legeriomycetaceae</taxon>
        <taxon>Smittium</taxon>
    </lineage>
</organism>
<dbReference type="PRINTS" id="PR00081">
    <property type="entry name" value="GDHRDH"/>
</dbReference>
<keyword evidence="6" id="KW-1185">Reference proteome</keyword>
<dbReference type="PANTHER" id="PTHR43963:SF6">
    <property type="entry name" value="CHAIN DEHYDROGENASE FAMILY PROTEIN, PUTATIVE (AFU_ORTHOLOGUE AFUA_3G15350)-RELATED"/>
    <property type="match status" value="1"/>
</dbReference>
<keyword evidence="3" id="KW-0560">Oxidoreductase</keyword>
<dbReference type="OrthoDB" id="1933717at2759"/>
<accession>A0A1R0GLP9</accession>
<dbReference type="InterPro" id="IPR036291">
    <property type="entry name" value="NAD(P)-bd_dom_sf"/>
</dbReference>
<comment type="caution">
    <text evidence="5">The sequence shown here is derived from an EMBL/GenBank/DDBJ whole genome shotgun (WGS) entry which is preliminary data.</text>
</comment>
<dbReference type="Pfam" id="PF00106">
    <property type="entry name" value="adh_short"/>
    <property type="match status" value="1"/>
</dbReference>
<dbReference type="STRING" id="133383.A0A1R0GLP9"/>
<dbReference type="Gene3D" id="3.40.50.720">
    <property type="entry name" value="NAD(P)-binding Rossmann-like Domain"/>
    <property type="match status" value="1"/>
</dbReference>
<name>A0A1R0GLP9_9FUNG</name>
<dbReference type="Proteomes" id="UP000187455">
    <property type="component" value="Unassembled WGS sequence"/>
</dbReference>
<proteinExistence type="inferred from homology"/>
<dbReference type="AlphaFoldDB" id="A0A1R0GLP9"/>
<dbReference type="GO" id="GO:0016491">
    <property type="term" value="F:oxidoreductase activity"/>
    <property type="evidence" value="ECO:0007669"/>
    <property type="project" value="UniProtKB-KW"/>
</dbReference>
<keyword evidence="2" id="KW-0521">NADP</keyword>
<dbReference type="PRINTS" id="PR00080">
    <property type="entry name" value="SDRFAMILY"/>
</dbReference>
<evidence type="ECO:0000313" key="6">
    <source>
        <dbReference type="Proteomes" id="UP000187455"/>
    </source>
</evidence>
<dbReference type="SUPFAM" id="SSF51735">
    <property type="entry name" value="NAD(P)-binding Rossmann-fold domains"/>
    <property type="match status" value="1"/>
</dbReference>
<evidence type="ECO:0000256" key="1">
    <source>
        <dbReference type="ARBA" id="ARBA00006484"/>
    </source>
</evidence>
<dbReference type="PROSITE" id="PS00061">
    <property type="entry name" value="ADH_SHORT"/>
    <property type="match status" value="1"/>
</dbReference>
<evidence type="ECO:0000313" key="5">
    <source>
        <dbReference type="EMBL" id="OLY77811.1"/>
    </source>
</evidence>
<evidence type="ECO:0000256" key="2">
    <source>
        <dbReference type="ARBA" id="ARBA00022857"/>
    </source>
</evidence>
<gene>
    <name evidence="5" type="ORF">AYI68_g8156</name>
</gene>
<dbReference type="EMBL" id="LSSL01007651">
    <property type="protein sequence ID" value="OLY77811.1"/>
    <property type="molecule type" value="Genomic_DNA"/>
</dbReference>
<reference evidence="5 6" key="1">
    <citation type="journal article" date="2016" name="Mol. Biol. Evol.">
        <title>Genome-Wide Survey of Gut Fungi (Harpellales) Reveals the First Horizontally Transferred Ubiquitin Gene from a Mosquito Host.</title>
        <authorList>
            <person name="Wang Y."/>
            <person name="White M.M."/>
            <person name="Kvist S."/>
            <person name="Moncalvo J.M."/>
        </authorList>
    </citation>
    <scope>NUCLEOTIDE SEQUENCE [LARGE SCALE GENOMIC DNA]</scope>
    <source>
        <strain evidence="5 6">ALG-7-W6</strain>
    </source>
</reference>
<dbReference type="InterPro" id="IPR002347">
    <property type="entry name" value="SDR_fam"/>
</dbReference>
<evidence type="ECO:0000256" key="4">
    <source>
        <dbReference type="RuleBase" id="RU000363"/>
    </source>
</evidence>
<sequence length="273" mass="30377">MLIIVTGSNKGIGHGIVNNLVENATKPTTILMTSRNEVLGREAYDALLKKTNKEYVQLHYHQLDIVDQSSIDRFAQHIQEVYGDKSIDVLVNNAGYMNKPTDRQSESAEPTLRVNYFGTVRLTESLLPLMNTHGRIVFVSSTLGALSHHAPNVQEIFSSDSLTIEELNKLESDYISDPKAAHEHGYSNSSYTVSKTGVTTYAKLMARDHSNDPRHIAFVSCHPGWVKTSMGGSEAPLSIEDGIQTPLYLINLNYSELISNNGKYFDLKKVCPY</sequence>
<dbReference type="InterPro" id="IPR020904">
    <property type="entry name" value="Sc_DH/Rdtase_CS"/>
</dbReference>